<keyword evidence="4" id="KW-1185">Reference proteome</keyword>
<dbReference type="Gene3D" id="3.40.309.10">
    <property type="entry name" value="Aldehyde Dehydrogenase, Chain A, domain 2"/>
    <property type="match status" value="1"/>
</dbReference>
<dbReference type="RefSeq" id="WP_136137235.1">
    <property type="nucleotide sequence ID" value="NZ_SDGV01000017.1"/>
</dbReference>
<evidence type="ECO:0000313" key="4">
    <source>
        <dbReference type="Proteomes" id="UP000310506"/>
    </source>
</evidence>
<proteinExistence type="predicted"/>
<dbReference type="AlphaFoldDB" id="A0A4S3B568"/>
<name>A0A4S3B568_9ENTE</name>
<comment type="caution">
    <text evidence="3">The sequence shown here is derived from an EMBL/GenBank/DDBJ whole genome shotgun (WGS) entry which is preliminary data.</text>
</comment>
<dbReference type="InterPro" id="IPR016163">
    <property type="entry name" value="Ald_DH_C"/>
</dbReference>
<dbReference type="InterPro" id="IPR016161">
    <property type="entry name" value="Ald_DH/histidinol_DH"/>
</dbReference>
<dbReference type="PANTHER" id="PTHR11699">
    <property type="entry name" value="ALDEHYDE DEHYDROGENASE-RELATED"/>
    <property type="match status" value="1"/>
</dbReference>
<evidence type="ECO:0000259" key="2">
    <source>
        <dbReference type="Pfam" id="PF00171"/>
    </source>
</evidence>
<dbReference type="GO" id="GO:0016620">
    <property type="term" value="F:oxidoreductase activity, acting on the aldehyde or oxo group of donors, NAD or NADP as acceptor"/>
    <property type="evidence" value="ECO:0007669"/>
    <property type="project" value="InterPro"/>
</dbReference>
<dbReference type="EMBL" id="SDGV01000017">
    <property type="protein sequence ID" value="THB60990.1"/>
    <property type="molecule type" value="Genomic_DNA"/>
</dbReference>
<organism evidence="3 4">
    <name type="scientific">Vagococcus silagei</name>
    <dbReference type="NCBI Taxonomy" id="2508885"/>
    <lineage>
        <taxon>Bacteria</taxon>
        <taxon>Bacillati</taxon>
        <taxon>Bacillota</taxon>
        <taxon>Bacilli</taxon>
        <taxon>Lactobacillales</taxon>
        <taxon>Enterococcaceae</taxon>
        <taxon>Vagococcus</taxon>
    </lineage>
</organism>
<dbReference type="Gene3D" id="3.40.605.10">
    <property type="entry name" value="Aldehyde Dehydrogenase, Chain A, domain 1"/>
    <property type="match status" value="1"/>
</dbReference>
<dbReference type="Pfam" id="PF00171">
    <property type="entry name" value="Aldedh"/>
    <property type="match status" value="1"/>
</dbReference>
<evidence type="ECO:0000313" key="3">
    <source>
        <dbReference type="EMBL" id="THB60990.1"/>
    </source>
</evidence>
<gene>
    <name evidence="3" type="ORF">ESZ54_08465</name>
</gene>
<keyword evidence="1" id="KW-0560">Oxidoreductase</keyword>
<dbReference type="InterPro" id="IPR016162">
    <property type="entry name" value="Ald_DH_N"/>
</dbReference>
<dbReference type="Proteomes" id="UP000310506">
    <property type="component" value="Unassembled WGS sequence"/>
</dbReference>
<reference evidence="3 4" key="1">
    <citation type="submission" date="2019-01" db="EMBL/GenBank/DDBJ databases">
        <title>Vagococcus silagei sp. nov. isolated from brewer's grain.</title>
        <authorList>
            <person name="Guu J.-R."/>
        </authorList>
    </citation>
    <scope>NUCLEOTIDE SEQUENCE [LARGE SCALE GENOMIC DNA]</scope>
    <source>
        <strain evidence="3 4">2B-2</strain>
    </source>
</reference>
<feature type="domain" description="Aldehyde dehydrogenase" evidence="2">
    <location>
        <begin position="14"/>
        <end position="271"/>
    </location>
</feature>
<dbReference type="OrthoDB" id="9815791at2"/>
<dbReference type="SUPFAM" id="SSF53720">
    <property type="entry name" value="ALDH-like"/>
    <property type="match status" value="1"/>
</dbReference>
<evidence type="ECO:0000256" key="1">
    <source>
        <dbReference type="ARBA" id="ARBA00023002"/>
    </source>
</evidence>
<accession>A0A4S3B568</accession>
<sequence length="477" mass="53005">MSFIDDDLQSIQEARILVERARDAHETLIEYRQEDLDQVLTHLIGEIKKQQDCWIEQSINESGYGLLHDQSKIVSNLLKDFEEKVLPQQIIGALNKEADSIVEVGVPLGVIPVLLPVENDVVNMIYALLIGIKSGNCLLFIPDKESGQSLNLVARELIELLENLGLPSGTMTILNHVSEVGITEICQHPDVALILDIGCLDYLKATPLTNKPLIYGGTGSIPVFIERSANIRQACQMIVESRSFNNGLMPASEQYIVTEGIIAEKVKATFKENGAYFLTSEEEKQLQATLTLSPQSVCGKTAYQVAKTAGFNVSEDTKVIVSEQQYIYDESLYAKEWKFPLLVFYLEPNWIRACEKSIELLRNEKNGHTIMVHSVNSEILNEFALKKPVGRMVVNGSSLNSMGFCSDLSTSLILGGLSVGKGITADNVTAKHLTYQRKISYVKEQCFTQDTSIVSDDVMKEKLTKILKQILDKSEGV</sequence>
<protein>
    <submittedName>
        <fullName evidence="3">Aldehyde dehydrogenase family protein</fullName>
    </submittedName>
</protein>
<dbReference type="InterPro" id="IPR015590">
    <property type="entry name" value="Aldehyde_DH_dom"/>
</dbReference>